<reference evidence="1" key="1">
    <citation type="journal article" date="2014" name="Front. Microbiol.">
        <title>High frequency of phylogenetically diverse reductive dehalogenase-homologous genes in deep subseafloor sedimentary metagenomes.</title>
        <authorList>
            <person name="Kawai M."/>
            <person name="Futagami T."/>
            <person name="Toyoda A."/>
            <person name="Takaki Y."/>
            <person name="Nishi S."/>
            <person name="Hori S."/>
            <person name="Arai W."/>
            <person name="Tsubouchi T."/>
            <person name="Morono Y."/>
            <person name="Uchiyama I."/>
            <person name="Ito T."/>
            <person name="Fujiyama A."/>
            <person name="Inagaki F."/>
            <person name="Takami H."/>
        </authorList>
    </citation>
    <scope>NUCLEOTIDE SEQUENCE</scope>
    <source>
        <strain evidence="1">Expedition CK06-06</strain>
    </source>
</reference>
<feature type="non-terminal residue" evidence="1">
    <location>
        <position position="40"/>
    </location>
</feature>
<proteinExistence type="predicted"/>
<name>X1HFH9_9ZZZZ</name>
<organism evidence="1">
    <name type="scientific">marine sediment metagenome</name>
    <dbReference type="NCBI Taxonomy" id="412755"/>
    <lineage>
        <taxon>unclassified sequences</taxon>
        <taxon>metagenomes</taxon>
        <taxon>ecological metagenomes</taxon>
    </lineage>
</organism>
<evidence type="ECO:0000313" key="1">
    <source>
        <dbReference type="EMBL" id="GAH68182.1"/>
    </source>
</evidence>
<comment type="caution">
    <text evidence="1">The sequence shown here is derived from an EMBL/GenBank/DDBJ whole genome shotgun (WGS) entry which is preliminary data.</text>
</comment>
<protein>
    <submittedName>
        <fullName evidence="1">Uncharacterized protein</fullName>
    </submittedName>
</protein>
<sequence length="40" mass="4664">MRLPIKEIMNSSRENYPAISQIRSAPPMKNKEATIYLDTR</sequence>
<dbReference type="EMBL" id="BARU01028224">
    <property type="protein sequence ID" value="GAH68182.1"/>
    <property type="molecule type" value="Genomic_DNA"/>
</dbReference>
<accession>X1HFH9</accession>
<dbReference type="AlphaFoldDB" id="X1HFH9"/>
<gene>
    <name evidence="1" type="ORF">S03H2_45086</name>
</gene>